<dbReference type="InterPro" id="IPR050272">
    <property type="entry name" value="Isochorismatase-like_hydrls"/>
</dbReference>
<comment type="caution">
    <text evidence="3">The sequence shown here is derived from an EMBL/GenBank/DDBJ whole genome shotgun (WGS) entry which is preliminary data.</text>
</comment>
<evidence type="ECO:0000256" key="1">
    <source>
        <dbReference type="ARBA" id="ARBA00022801"/>
    </source>
</evidence>
<name>X1MDV6_9ZZZZ</name>
<dbReference type="GO" id="GO:0016763">
    <property type="term" value="F:pentosyltransferase activity"/>
    <property type="evidence" value="ECO:0007669"/>
    <property type="project" value="InterPro"/>
</dbReference>
<dbReference type="PANTHER" id="PTHR43540">
    <property type="entry name" value="PEROXYUREIDOACRYLATE/UREIDOACRYLATE AMIDOHYDROLASE-RELATED"/>
    <property type="match status" value="1"/>
</dbReference>
<dbReference type="InterPro" id="IPR036380">
    <property type="entry name" value="Isochorismatase-like_sf"/>
</dbReference>
<reference evidence="3" key="1">
    <citation type="journal article" date="2014" name="Front. Microbiol.">
        <title>High frequency of phylogenetically diverse reductive dehalogenase-homologous genes in deep subseafloor sedimentary metagenomes.</title>
        <authorList>
            <person name="Kawai M."/>
            <person name="Futagami T."/>
            <person name="Toyoda A."/>
            <person name="Takaki Y."/>
            <person name="Nishi S."/>
            <person name="Hori S."/>
            <person name="Arai W."/>
            <person name="Tsubouchi T."/>
            <person name="Morono Y."/>
            <person name="Uchiyama I."/>
            <person name="Ito T."/>
            <person name="Fujiyama A."/>
            <person name="Inagaki F."/>
            <person name="Takami H."/>
        </authorList>
    </citation>
    <scope>NUCLEOTIDE SEQUENCE</scope>
    <source>
        <strain evidence="3">Expedition CK06-06</strain>
    </source>
</reference>
<dbReference type="PANTHER" id="PTHR43540:SF6">
    <property type="entry name" value="ISOCHORISMATASE-LIKE DOMAIN-CONTAINING PROTEIN"/>
    <property type="match status" value="1"/>
</dbReference>
<proteinExistence type="predicted"/>
<dbReference type="Pfam" id="PF00857">
    <property type="entry name" value="Isochorismatase"/>
    <property type="match status" value="1"/>
</dbReference>
<dbReference type="EMBL" id="BARV01020662">
    <property type="protein sequence ID" value="GAI29842.1"/>
    <property type="molecule type" value="Genomic_DNA"/>
</dbReference>
<keyword evidence="1" id="KW-0378">Hydrolase</keyword>
<sequence>MANAVLVIDMVRGFMEEGYPLYCGGRARRIIPNVQRLLERELGRGSKVFFACDHHAPDDDEFSLFPPHCIEGTAETEVIPELAKYKGEVIPKKRFSAFFDTPVDEKLKKLKPEKLIVCGVCTDICVCHTVSDARSRDYKVEVPVDCVASFDEAAHHFALGHMEGVLGAKLTNLVVSRAKPAQFEPSEAVLSGETADVYFARTVEILRLEGLNPVATMEFFAS</sequence>
<evidence type="ECO:0000313" key="3">
    <source>
        <dbReference type="EMBL" id="GAI29842.1"/>
    </source>
</evidence>
<dbReference type="InterPro" id="IPR037128">
    <property type="entry name" value="Quinolinate_PRibosylTase_N_sf"/>
</dbReference>
<feature type="domain" description="Isochorismatase-like" evidence="2">
    <location>
        <begin position="4"/>
        <end position="164"/>
    </location>
</feature>
<dbReference type="InterPro" id="IPR000868">
    <property type="entry name" value="Isochorismatase-like_dom"/>
</dbReference>
<dbReference type="AlphaFoldDB" id="X1MDV6"/>
<dbReference type="SUPFAM" id="SSF52499">
    <property type="entry name" value="Isochorismatase-like hydrolases"/>
    <property type="match status" value="1"/>
</dbReference>
<evidence type="ECO:0000259" key="2">
    <source>
        <dbReference type="Pfam" id="PF00857"/>
    </source>
</evidence>
<feature type="non-terminal residue" evidence="3">
    <location>
        <position position="222"/>
    </location>
</feature>
<organism evidence="3">
    <name type="scientific">marine sediment metagenome</name>
    <dbReference type="NCBI Taxonomy" id="412755"/>
    <lineage>
        <taxon>unclassified sequences</taxon>
        <taxon>metagenomes</taxon>
        <taxon>ecological metagenomes</taxon>
    </lineage>
</organism>
<dbReference type="Gene3D" id="3.90.1170.20">
    <property type="entry name" value="Quinolinate phosphoribosyl transferase, N-terminal domain"/>
    <property type="match status" value="1"/>
</dbReference>
<dbReference type="GO" id="GO:0016787">
    <property type="term" value="F:hydrolase activity"/>
    <property type="evidence" value="ECO:0007669"/>
    <property type="project" value="UniProtKB-KW"/>
</dbReference>
<gene>
    <name evidence="3" type="ORF">S06H3_34424</name>
</gene>
<protein>
    <recommendedName>
        <fullName evidence="2">Isochorismatase-like domain-containing protein</fullName>
    </recommendedName>
</protein>
<dbReference type="Gene3D" id="3.40.50.850">
    <property type="entry name" value="Isochorismatase-like"/>
    <property type="match status" value="1"/>
</dbReference>
<accession>X1MDV6</accession>
<dbReference type="CDD" id="cd00431">
    <property type="entry name" value="cysteine_hydrolases"/>
    <property type="match status" value="1"/>
</dbReference>